<sequence>MKQTKYVSSGGLAFSEEKDMKKLSKYAKKGWILKGFAPFGYRLQKGEPATIQYSLDYQMDADEDYFAYFEAAGWSHVCSSANSIHLFYAPVGTAPIYSDKETMIEKYETEKKKMGKAAFIMLIITFTFMFLGALGSYGWVPALIRNGSLILGYLSLIALIFTGMPYFGYRNKLNKLLKRS</sequence>
<protein>
    <recommendedName>
        <fullName evidence="4">DUF2812 domain-containing protein</fullName>
    </recommendedName>
</protein>
<proteinExistence type="predicted"/>
<organism evidence="2 3">
    <name type="scientific">Virgibacillus alimentarius</name>
    <dbReference type="NCBI Taxonomy" id="698769"/>
    <lineage>
        <taxon>Bacteria</taxon>
        <taxon>Bacillati</taxon>
        <taxon>Bacillota</taxon>
        <taxon>Bacilli</taxon>
        <taxon>Bacillales</taxon>
        <taxon>Bacillaceae</taxon>
        <taxon>Virgibacillus</taxon>
    </lineage>
</organism>
<evidence type="ECO:0008006" key="4">
    <source>
        <dbReference type="Google" id="ProtNLM"/>
    </source>
</evidence>
<dbReference type="Proteomes" id="UP001519294">
    <property type="component" value="Unassembled WGS sequence"/>
</dbReference>
<dbReference type="InterPro" id="IPR021359">
    <property type="entry name" value="DUF2812"/>
</dbReference>
<evidence type="ECO:0000313" key="2">
    <source>
        <dbReference type="EMBL" id="MBP2257750.1"/>
    </source>
</evidence>
<evidence type="ECO:0000313" key="3">
    <source>
        <dbReference type="Proteomes" id="UP001519294"/>
    </source>
</evidence>
<keyword evidence="1" id="KW-0472">Membrane</keyword>
<keyword evidence="1" id="KW-1133">Transmembrane helix</keyword>
<dbReference type="EMBL" id="JAGIKX010000013">
    <property type="protein sequence ID" value="MBP2257750.1"/>
    <property type="molecule type" value="Genomic_DNA"/>
</dbReference>
<dbReference type="Pfam" id="PF11193">
    <property type="entry name" value="DUF2812"/>
    <property type="match status" value="1"/>
</dbReference>
<dbReference type="RefSeq" id="WP_226371137.1">
    <property type="nucleotide sequence ID" value="NZ_JAGIKX010000013.1"/>
</dbReference>
<accession>A0ABS4S9S6</accession>
<feature type="transmembrane region" description="Helical" evidence="1">
    <location>
        <begin position="150"/>
        <end position="169"/>
    </location>
</feature>
<keyword evidence="1" id="KW-0812">Transmembrane</keyword>
<name>A0ABS4S9S6_9BACI</name>
<feature type="transmembrane region" description="Helical" evidence="1">
    <location>
        <begin position="117"/>
        <end position="138"/>
    </location>
</feature>
<gene>
    <name evidence="2" type="ORF">J2Z81_001704</name>
</gene>
<reference evidence="2 3" key="1">
    <citation type="submission" date="2021-03" db="EMBL/GenBank/DDBJ databases">
        <title>Genomic Encyclopedia of Type Strains, Phase IV (KMG-IV): sequencing the most valuable type-strain genomes for metagenomic binning, comparative biology and taxonomic classification.</title>
        <authorList>
            <person name="Goeker M."/>
        </authorList>
    </citation>
    <scope>NUCLEOTIDE SEQUENCE [LARGE SCALE GENOMIC DNA]</scope>
    <source>
        <strain evidence="2 3">DSM 25790</strain>
    </source>
</reference>
<evidence type="ECO:0000256" key="1">
    <source>
        <dbReference type="SAM" id="Phobius"/>
    </source>
</evidence>
<keyword evidence="3" id="KW-1185">Reference proteome</keyword>
<comment type="caution">
    <text evidence="2">The sequence shown here is derived from an EMBL/GenBank/DDBJ whole genome shotgun (WGS) entry which is preliminary data.</text>
</comment>